<dbReference type="GO" id="GO:0005829">
    <property type="term" value="C:cytosol"/>
    <property type="evidence" value="ECO:0007669"/>
    <property type="project" value="TreeGrafter"/>
</dbReference>
<evidence type="ECO:0000313" key="6">
    <source>
        <dbReference type="EMBL" id="JAB57766.1"/>
    </source>
</evidence>
<dbReference type="GO" id="GO:0010890">
    <property type="term" value="P:positive regulation of triglyceride storage"/>
    <property type="evidence" value="ECO:0007669"/>
    <property type="project" value="TreeGrafter"/>
</dbReference>
<dbReference type="EMBL" id="GANO01002105">
    <property type="protein sequence ID" value="JAB57766.1"/>
    <property type="molecule type" value="mRNA"/>
</dbReference>
<proteinExistence type="evidence at transcript level"/>
<dbReference type="Pfam" id="PF03036">
    <property type="entry name" value="Perilipin"/>
    <property type="match status" value="1"/>
</dbReference>
<dbReference type="PANTHER" id="PTHR14024">
    <property type="entry name" value="PERILIPIN"/>
    <property type="match status" value="1"/>
</dbReference>
<dbReference type="PANTHER" id="PTHR14024:SF49">
    <property type="entry name" value="LIPID STORAGE DROPLETS SURFACE-BINDING PROTEIN 1"/>
    <property type="match status" value="1"/>
</dbReference>
<evidence type="ECO:0000256" key="4">
    <source>
        <dbReference type="PIRNR" id="PIRNR036881"/>
    </source>
</evidence>
<comment type="similarity">
    <text evidence="2 4">Belongs to the perilipin family.</text>
</comment>
<reference evidence="6" key="1">
    <citation type="journal article" date="2014" name="Insect Biochem. Mol. Biol.">
        <title>An insight into the sialome of the frog biting fly, Corethrella appendiculata.</title>
        <authorList>
            <person name="Ribeiro J.M.C."/>
            <person name="Chagas A.C."/>
            <person name="Pham V.M."/>
            <person name="Lounibos L.P."/>
            <person name="Calvo E."/>
        </authorList>
    </citation>
    <scope>NUCLEOTIDE SEQUENCE</scope>
    <source>
        <tissue evidence="6">Salivary glands</tissue>
    </source>
</reference>
<evidence type="ECO:0000256" key="1">
    <source>
        <dbReference type="ARBA" id="ARBA00004502"/>
    </source>
</evidence>
<protein>
    <submittedName>
        <fullName evidence="6">Putative lipid storage droplet-2</fullName>
    </submittedName>
</protein>
<organism evidence="6">
    <name type="scientific">Corethrella appendiculata</name>
    <dbReference type="NCBI Taxonomy" id="1370023"/>
    <lineage>
        <taxon>Eukaryota</taxon>
        <taxon>Metazoa</taxon>
        <taxon>Ecdysozoa</taxon>
        <taxon>Arthropoda</taxon>
        <taxon>Hexapoda</taxon>
        <taxon>Insecta</taxon>
        <taxon>Pterygota</taxon>
        <taxon>Neoptera</taxon>
        <taxon>Endopterygota</taxon>
        <taxon>Diptera</taxon>
        <taxon>Nematocera</taxon>
        <taxon>Culicoidea</taxon>
        <taxon>Chaoboridae</taxon>
        <taxon>Corethrella</taxon>
    </lineage>
</organism>
<dbReference type="GO" id="GO:0019915">
    <property type="term" value="P:lipid storage"/>
    <property type="evidence" value="ECO:0007669"/>
    <property type="project" value="TreeGrafter"/>
</dbReference>
<feature type="region of interest" description="Disordered" evidence="5">
    <location>
        <begin position="170"/>
        <end position="198"/>
    </location>
</feature>
<evidence type="ECO:0000256" key="5">
    <source>
        <dbReference type="SAM" id="MobiDB-lite"/>
    </source>
</evidence>
<name>U5EJT6_9DIPT</name>
<dbReference type="PIRSF" id="PIRSF036881">
    <property type="entry name" value="PAT"/>
    <property type="match status" value="1"/>
</dbReference>
<accession>U5EJT6</accession>
<dbReference type="InterPro" id="IPR004279">
    <property type="entry name" value="Perilipin"/>
</dbReference>
<evidence type="ECO:0000256" key="3">
    <source>
        <dbReference type="ARBA" id="ARBA00022677"/>
    </source>
</evidence>
<dbReference type="AlphaFoldDB" id="U5EJT6"/>
<sequence>MVHQKLKRQNSGIARMESLGRFSSIPIVESGFKKAENVYARVKTSNRLLCWGFETVEGTANALFESLTPAVRLMDGPLQKLDTIMCKSLDIVEQRIPEIYLPPSMMYWNTKEYMADHLVKPVLKRAHSVKKIPHVMLDSRVSSFAAGRIDGALSVCDKYIEKYLPESRDQVDYKNSSNTDDDDENESPAVQTYHKGRRFSRKLKRRLTIRTHQEYIALKKQSAEAVHIFFYAAELIATNPKLALQKARELWKYLSKDEPENQARPKTLEQFLVLITRESARRIIHLINYTTASVSKVPNKIRSQTRELLHQFTDAADSLLKIIHLENAKTKTISEANNVVSRIQHSYNELQNQTTIALERLAIFLSGRLEGEKITTTSNNRRRIFNRANHMPIQSNINGVY</sequence>
<comment type="subcellular location">
    <subcellularLocation>
        <location evidence="1">Lipid droplet</location>
    </subcellularLocation>
</comment>
<dbReference type="GO" id="GO:0005811">
    <property type="term" value="C:lipid droplet"/>
    <property type="evidence" value="ECO:0007669"/>
    <property type="project" value="UniProtKB-SubCell"/>
</dbReference>
<keyword evidence="3" id="KW-0551">Lipid droplet</keyword>
<evidence type="ECO:0000256" key="2">
    <source>
        <dbReference type="ARBA" id="ARBA00006311"/>
    </source>
</evidence>